<dbReference type="EMBL" id="CAJNJA010063200">
    <property type="protein sequence ID" value="CAE7878837.1"/>
    <property type="molecule type" value="Genomic_DNA"/>
</dbReference>
<reference evidence="2" key="1">
    <citation type="submission" date="2021-02" db="EMBL/GenBank/DDBJ databases">
        <authorList>
            <person name="Dougan E. K."/>
            <person name="Rhodes N."/>
            <person name="Thang M."/>
            <person name="Chan C."/>
        </authorList>
    </citation>
    <scope>NUCLEOTIDE SEQUENCE</scope>
</reference>
<evidence type="ECO:0000313" key="2">
    <source>
        <dbReference type="EMBL" id="CAE7878837.1"/>
    </source>
</evidence>
<proteinExistence type="predicted"/>
<accession>A0A813ASF7</accession>
<dbReference type="CDD" id="cd09272">
    <property type="entry name" value="RNase_HI_RT_Ty1"/>
    <property type="match status" value="1"/>
</dbReference>
<keyword evidence="3" id="KW-1185">Reference proteome</keyword>
<feature type="region of interest" description="Disordered" evidence="1">
    <location>
        <begin position="478"/>
        <end position="528"/>
    </location>
</feature>
<sequence length="555" mass="61207">APKAMIRAGLAQPGELWLATAAVYGFQRSPKWWSQHRNATTKTATWKSPKGGSMKVVPCITDDNLHKLVEVLPDGEHIVGYVLFYVDDTLAVGLPEYVHGFYDWLEATWETSGREQVSKEGVVRFLGLELSLDEAGKMMIGQRGYVDELLRKREVTTYSKVPFVKEWATDEIPKDADCAPELVKEAQQRCGEILWATQRSRPDAAYAAMMMSKLTTRWPERAIVIAKKILTYFNATREAGFVIGRDLPQGLMMFSDASHAPTGAKSISGSLVMWRGMPICWRSANQGLTALSSAEAELIALSEGTQLVRAVRTTLEDMGISPGTTELRVDATVMDAYGRVGLHKGTVNLNEEIGGGGSSFYHESGISIDYSSSSHNRSSNSQHNSNRAWRGVDSDYELWLAVMLIAVTTVVVWEWSKKTAGGVKKVVKMKMFKPADRRGLSKSEGKELLELLSCDDRSREQEARLMVLVGKFKAHDQDALPSTTTSQSSASGPVNRGRDAISAGDAGLRGLSNEKFQPEKWSRGVQTDPVEVPPEAMIRPSVVDGGIRYVVQPWE</sequence>
<feature type="non-terminal residue" evidence="2">
    <location>
        <position position="1"/>
    </location>
</feature>
<evidence type="ECO:0000313" key="3">
    <source>
        <dbReference type="Proteomes" id="UP000601435"/>
    </source>
</evidence>
<organism evidence="2 3">
    <name type="scientific">Symbiodinium necroappetens</name>
    <dbReference type="NCBI Taxonomy" id="1628268"/>
    <lineage>
        <taxon>Eukaryota</taxon>
        <taxon>Sar</taxon>
        <taxon>Alveolata</taxon>
        <taxon>Dinophyceae</taxon>
        <taxon>Suessiales</taxon>
        <taxon>Symbiodiniaceae</taxon>
        <taxon>Symbiodinium</taxon>
    </lineage>
</organism>
<feature type="non-terminal residue" evidence="2">
    <location>
        <position position="555"/>
    </location>
</feature>
<feature type="compositionally biased region" description="Polar residues" evidence="1">
    <location>
        <begin position="480"/>
        <end position="492"/>
    </location>
</feature>
<comment type="caution">
    <text evidence="2">The sequence shown here is derived from an EMBL/GenBank/DDBJ whole genome shotgun (WGS) entry which is preliminary data.</text>
</comment>
<dbReference type="OrthoDB" id="2012657at2759"/>
<dbReference type="Proteomes" id="UP000601435">
    <property type="component" value="Unassembled WGS sequence"/>
</dbReference>
<gene>
    <name evidence="2" type="primary">RE1</name>
    <name evidence="2" type="ORF">SNEC2469_LOCUS28759</name>
</gene>
<protein>
    <submittedName>
        <fullName evidence="2">RE1 protein</fullName>
    </submittedName>
</protein>
<evidence type="ECO:0000256" key="1">
    <source>
        <dbReference type="SAM" id="MobiDB-lite"/>
    </source>
</evidence>
<name>A0A813ASF7_9DINO</name>
<dbReference type="AlphaFoldDB" id="A0A813ASF7"/>